<evidence type="ECO:0000256" key="1">
    <source>
        <dbReference type="SAM" id="SignalP"/>
    </source>
</evidence>
<protein>
    <recommendedName>
        <fullName evidence="4">SH3 domain-containing protein</fullName>
    </recommendedName>
</protein>
<keyword evidence="3" id="KW-1185">Reference proteome</keyword>
<evidence type="ECO:0008006" key="4">
    <source>
        <dbReference type="Google" id="ProtNLM"/>
    </source>
</evidence>
<comment type="caution">
    <text evidence="2">The sequence shown here is derived from an EMBL/GenBank/DDBJ whole genome shotgun (WGS) entry which is preliminary data.</text>
</comment>
<evidence type="ECO:0000313" key="2">
    <source>
        <dbReference type="EMBL" id="ROH93515.1"/>
    </source>
</evidence>
<dbReference type="AlphaFoldDB" id="A0A3N0VL96"/>
<name>A0A3N0VL96_9GAMM</name>
<dbReference type="InParanoid" id="A0A3N0VL96"/>
<accession>A0A3N0VL96</accession>
<proteinExistence type="predicted"/>
<reference evidence="2 3" key="1">
    <citation type="submission" date="2018-10" db="EMBL/GenBank/DDBJ databases">
        <authorList>
            <person name="Chen W.-M."/>
        </authorList>
    </citation>
    <scope>NUCLEOTIDE SEQUENCE [LARGE SCALE GENOMIC DNA]</scope>
    <source>
        <strain evidence="2 3">THS-13</strain>
    </source>
</reference>
<keyword evidence="1" id="KW-0732">Signal</keyword>
<feature type="chain" id="PRO_5018334751" description="SH3 domain-containing protein" evidence="1">
    <location>
        <begin position="25"/>
        <end position="260"/>
    </location>
</feature>
<dbReference type="EMBL" id="RJVO01000001">
    <property type="protein sequence ID" value="ROH93515.1"/>
    <property type="molecule type" value="Genomic_DNA"/>
</dbReference>
<gene>
    <name evidence="2" type="ORF">ED208_03070</name>
</gene>
<dbReference type="RefSeq" id="WP_123210370.1">
    <property type="nucleotide sequence ID" value="NZ_RJVO01000001.1"/>
</dbReference>
<evidence type="ECO:0000313" key="3">
    <source>
        <dbReference type="Proteomes" id="UP000282106"/>
    </source>
</evidence>
<feature type="signal peptide" evidence="1">
    <location>
        <begin position="1"/>
        <end position="24"/>
    </location>
</feature>
<dbReference type="Proteomes" id="UP000282106">
    <property type="component" value="Unassembled WGS sequence"/>
</dbReference>
<sequence length="260" mass="26744">MACRSLLSVALALCLAAPSGLALANDALTSVAASLQADAVRGLFGSARALRVALTPEEEVNGSAEVQALGDARCRSVIELVYDRPYEQRGVLITGLKRRSVQEGACARLAALVTQQAEREAAAIEAQVRAAARPTVAVLVPATAAALAQPAVSRAPAPPPSAAKPVVTKPSETVRLATAGIAATPLAQASYQLTVLKRAVLRDAPSFKAAPSAMVPAGQVRLGRLVPKHLGWYEVLDLASGKSAYIHESVVAQGPPAGRV</sequence>
<organism evidence="2 3">
    <name type="scientific">Stagnimonas aquatica</name>
    <dbReference type="NCBI Taxonomy" id="2689987"/>
    <lineage>
        <taxon>Bacteria</taxon>
        <taxon>Pseudomonadati</taxon>
        <taxon>Pseudomonadota</taxon>
        <taxon>Gammaproteobacteria</taxon>
        <taxon>Nevskiales</taxon>
        <taxon>Nevskiaceae</taxon>
        <taxon>Stagnimonas</taxon>
    </lineage>
</organism>